<dbReference type="EMBL" id="OUUY01000075">
    <property type="protein sequence ID" value="SPQ00687.1"/>
    <property type="molecule type" value="Genomic_DNA"/>
</dbReference>
<name>A0A2U3QGX4_9BACT</name>
<feature type="chain" id="PRO_5015712697" evidence="1">
    <location>
        <begin position="22"/>
        <end position="175"/>
    </location>
</feature>
<dbReference type="Proteomes" id="UP000245125">
    <property type="component" value="Unassembled WGS sequence"/>
</dbReference>
<organism evidence="2 3">
    <name type="scientific">Candidatus Sulfobium mesophilum</name>
    <dbReference type="NCBI Taxonomy" id="2016548"/>
    <lineage>
        <taxon>Bacteria</taxon>
        <taxon>Pseudomonadati</taxon>
        <taxon>Nitrospirota</taxon>
        <taxon>Nitrospiria</taxon>
        <taxon>Nitrospirales</taxon>
        <taxon>Nitrospiraceae</taxon>
        <taxon>Candidatus Sulfobium</taxon>
    </lineage>
</organism>
<proteinExistence type="predicted"/>
<evidence type="ECO:0000256" key="1">
    <source>
        <dbReference type="SAM" id="SignalP"/>
    </source>
</evidence>
<feature type="signal peptide" evidence="1">
    <location>
        <begin position="1"/>
        <end position="21"/>
    </location>
</feature>
<sequence>MKKLICIAAFWLMFCIIGASSAQGQSGEGYTFITSERGPQICVGRWIPPTDVALAGVCDGQVYGLSQLSALSAKQTVDRLDQLLIVLSSIDQKLAANNDIMTSLIQATVNTQTAIDQQVRQGGEILREAISERFSDIPKEILANDLFKEELMKLKEDILTEVEKQYSKKPAPPRK</sequence>
<dbReference type="AlphaFoldDB" id="A0A2U3QGX4"/>
<keyword evidence="3" id="KW-1185">Reference proteome</keyword>
<evidence type="ECO:0000313" key="2">
    <source>
        <dbReference type="EMBL" id="SPQ00687.1"/>
    </source>
</evidence>
<keyword evidence="1" id="KW-0732">Signal</keyword>
<protein>
    <submittedName>
        <fullName evidence="2">Uncharacterized protein</fullName>
    </submittedName>
</protein>
<evidence type="ECO:0000313" key="3">
    <source>
        <dbReference type="Proteomes" id="UP000245125"/>
    </source>
</evidence>
<accession>A0A2U3QGX4</accession>
<gene>
    <name evidence="2" type="ORF">NBG4_30081</name>
</gene>
<reference evidence="3" key="1">
    <citation type="submission" date="2018-03" db="EMBL/GenBank/DDBJ databases">
        <authorList>
            <person name="Zecchin S."/>
        </authorList>
    </citation>
    <scope>NUCLEOTIDE SEQUENCE [LARGE SCALE GENOMIC DNA]</scope>
</reference>